<keyword evidence="3" id="KW-1185">Reference proteome</keyword>
<evidence type="ECO:0000313" key="3">
    <source>
        <dbReference type="Proteomes" id="UP000233551"/>
    </source>
</evidence>
<feature type="compositionally biased region" description="Polar residues" evidence="1">
    <location>
        <begin position="141"/>
        <end position="160"/>
    </location>
</feature>
<comment type="caution">
    <text evidence="2">The sequence shown here is derived from an EMBL/GenBank/DDBJ whole genome shotgun (WGS) entry which is preliminary data.</text>
</comment>
<feature type="compositionally biased region" description="Basic and acidic residues" evidence="1">
    <location>
        <begin position="44"/>
        <end position="57"/>
    </location>
</feature>
<dbReference type="Proteomes" id="UP000233551">
    <property type="component" value="Unassembled WGS sequence"/>
</dbReference>
<feature type="region of interest" description="Disordered" evidence="1">
    <location>
        <begin position="99"/>
        <end position="118"/>
    </location>
</feature>
<dbReference type="EMBL" id="PGOL01002859">
    <property type="protein sequence ID" value="PKI44585.1"/>
    <property type="molecule type" value="Genomic_DNA"/>
</dbReference>
<accession>A0A2I0IKQ1</accession>
<feature type="region of interest" description="Disordered" evidence="1">
    <location>
        <begin position="141"/>
        <end position="169"/>
    </location>
</feature>
<organism evidence="2 3">
    <name type="scientific">Punica granatum</name>
    <name type="common">Pomegranate</name>
    <dbReference type="NCBI Taxonomy" id="22663"/>
    <lineage>
        <taxon>Eukaryota</taxon>
        <taxon>Viridiplantae</taxon>
        <taxon>Streptophyta</taxon>
        <taxon>Embryophyta</taxon>
        <taxon>Tracheophyta</taxon>
        <taxon>Spermatophyta</taxon>
        <taxon>Magnoliopsida</taxon>
        <taxon>eudicotyledons</taxon>
        <taxon>Gunneridae</taxon>
        <taxon>Pentapetalae</taxon>
        <taxon>rosids</taxon>
        <taxon>malvids</taxon>
        <taxon>Myrtales</taxon>
        <taxon>Lythraceae</taxon>
        <taxon>Punica</taxon>
    </lineage>
</organism>
<name>A0A2I0IKQ1_PUNGR</name>
<evidence type="ECO:0000256" key="1">
    <source>
        <dbReference type="SAM" id="MobiDB-lite"/>
    </source>
</evidence>
<proteinExistence type="predicted"/>
<dbReference type="AlphaFoldDB" id="A0A2I0IKQ1"/>
<gene>
    <name evidence="2" type="ORF">CRG98_034940</name>
</gene>
<evidence type="ECO:0000313" key="2">
    <source>
        <dbReference type="EMBL" id="PKI44585.1"/>
    </source>
</evidence>
<protein>
    <submittedName>
        <fullName evidence="2">Uncharacterized protein</fullName>
    </submittedName>
</protein>
<reference evidence="2 3" key="1">
    <citation type="submission" date="2017-11" db="EMBL/GenBank/DDBJ databases">
        <title>De-novo sequencing of pomegranate (Punica granatum L.) genome.</title>
        <authorList>
            <person name="Akparov Z."/>
            <person name="Amiraslanov A."/>
            <person name="Hajiyeva S."/>
            <person name="Abbasov M."/>
            <person name="Kaur K."/>
            <person name="Hamwieh A."/>
            <person name="Solovyev V."/>
            <person name="Salamov A."/>
            <person name="Braich B."/>
            <person name="Kosarev P."/>
            <person name="Mahmoud A."/>
            <person name="Hajiyev E."/>
            <person name="Babayeva S."/>
            <person name="Izzatullayeva V."/>
            <person name="Mammadov A."/>
            <person name="Mammadov A."/>
            <person name="Sharifova S."/>
            <person name="Ojaghi J."/>
            <person name="Eynullazada K."/>
            <person name="Bayramov B."/>
            <person name="Abdulazimova A."/>
            <person name="Shahmuradov I."/>
        </authorList>
    </citation>
    <scope>NUCLEOTIDE SEQUENCE [LARGE SCALE GENOMIC DNA]</scope>
    <source>
        <strain evidence="3">cv. AG2017</strain>
        <tissue evidence="2">Leaf</tissue>
    </source>
</reference>
<sequence length="169" mass="18536">MKMLHITIMCMDSSSGRRPQMSSMLSMLEGRMEIPLSLVNQSRRIQEPISRKSKEEGSGSPVPSMDTGILHGGRGRGRRLVAPARESIENSNSESLVDLGIGTANRRPNPSTEVAGTYGGCRLSRWRGRGRQLEILALKSNGISDSKSSVDSGVRVTNRQPKPLHRGRR</sequence>
<feature type="region of interest" description="Disordered" evidence="1">
    <location>
        <begin position="41"/>
        <end position="75"/>
    </location>
</feature>